<dbReference type="InterPro" id="IPR027051">
    <property type="entry name" value="XdhC_Rossmann_dom"/>
</dbReference>
<proteinExistence type="predicted"/>
<name>A0A221KA79_VITFI</name>
<dbReference type="Pfam" id="PF13478">
    <property type="entry name" value="XdhC_C"/>
    <property type="match status" value="1"/>
</dbReference>
<dbReference type="InterPro" id="IPR052698">
    <property type="entry name" value="MoCofactor_Util/Proc"/>
</dbReference>
<evidence type="ECO:0000259" key="2">
    <source>
        <dbReference type="Pfam" id="PF13478"/>
    </source>
</evidence>
<dbReference type="InterPro" id="IPR003777">
    <property type="entry name" value="XdhC_CoxI"/>
</dbReference>
<dbReference type="RefSeq" id="WP_198301553.1">
    <property type="nucleotide sequence ID" value="NZ_CP022423.1"/>
</dbReference>
<dbReference type="PANTHER" id="PTHR30388:SF6">
    <property type="entry name" value="XANTHINE DEHYDROGENASE SUBUNIT A-RELATED"/>
    <property type="match status" value="1"/>
</dbReference>
<dbReference type="Gene3D" id="3.40.50.720">
    <property type="entry name" value="NAD(P)-binding Rossmann-like Domain"/>
    <property type="match status" value="1"/>
</dbReference>
<dbReference type="EMBL" id="CP022423">
    <property type="protein sequence ID" value="ASM75931.1"/>
    <property type="molecule type" value="Genomic_DNA"/>
</dbReference>
<feature type="domain" description="XdhC Rossmann" evidence="2">
    <location>
        <begin position="118"/>
        <end position="261"/>
    </location>
</feature>
<protein>
    <submittedName>
        <fullName evidence="3">Molybdenum cofactor sulfurylase</fullName>
    </submittedName>
</protein>
<dbReference type="InterPro" id="IPR014308">
    <property type="entry name" value="Xanthine_DH_XdhC"/>
</dbReference>
<evidence type="ECO:0000259" key="1">
    <source>
        <dbReference type="Pfam" id="PF02625"/>
    </source>
</evidence>
<reference evidence="3 4" key="1">
    <citation type="submission" date="2017-07" db="EMBL/GenBank/DDBJ databases">
        <title>Complete Genome Sequence of the cosmetic ferment Vitreoscilla filiformis (ATCC15551).</title>
        <authorList>
            <person name="Contreras S."/>
            <person name="Sagory-Zalkind P."/>
            <person name="Blanquart H."/>
            <person name="Iltis A."/>
            <person name="Morand S.C."/>
        </authorList>
    </citation>
    <scope>NUCLEOTIDE SEQUENCE [LARGE SCALE GENOMIC DNA]</scope>
    <source>
        <strain evidence="3 4">ATCC 15551</strain>
    </source>
</reference>
<dbReference type="NCBIfam" id="TIGR02964">
    <property type="entry name" value="xanthine_xdhC"/>
    <property type="match status" value="1"/>
</dbReference>
<dbReference type="Pfam" id="PF02625">
    <property type="entry name" value="XdhC_CoxI"/>
    <property type="match status" value="1"/>
</dbReference>
<gene>
    <name evidence="3" type="ORF">VITFI_CDS0152</name>
</gene>
<keyword evidence="4" id="KW-1185">Reference proteome</keyword>
<organism evidence="3 4">
    <name type="scientific">Vitreoscilla filiformis</name>
    <dbReference type="NCBI Taxonomy" id="63"/>
    <lineage>
        <taxon>Bacteria</taxon>
        <taxon>Pseudomonadati</taxon>
        <taxon>Pseudomonadota</taxon>
        <taxon>Betaproteobacteria</taxon>
        <taxon>Neisseriales</taxon>
        <taxon>Neisseriaceae</taxon>
        <taxon>Vitreoscilla</taxon>
    </lineage>
</organism>
<dbReference type="Proteomes" id="UP000199729">
    <property type="component" value="Chromosome"/>
</dbReference>
<evidence type="ECO:0000313" key="4">
    <source>
        <dbReference type="Proteomes" id="UP000199729"/>
    </source>
</evidence>
<dbReference type="AlphaFoldDB" id="A0A221KA79"/>
<dbReference type="PANTHER" id="PTHR30388">
    <property type="entry name" value="ALDEHYDE OXIDOREDUCTASE MOLYBDENUM COFACTOR ASSEMBLY PROTEIN"/>
    <property type="match status" value="1"/>
</dbReference>
<sequence>MSLTRTDAQAWLARGEATFLIEVHTARGSVPRNAGTRMLVSERAIAGTVGGGHLEFEAIERARQHVREAGGALSAFEWPVALGPTLGQCCGGALTLRFTPLTAEVVAAWPQPQPRFRLHLFGAGHVGRAIVQVLRGVPCEVWWIDEREAEFPPEPLPEHIHRVCVDAVEAEVAAASPGDAFLVLTHSHALDERLTEAIVRRGDFGWFGLIGSASKRARFEHRLHARGLDAAQIARITCPIGLPGITGKEPGVIAVAVVAQLLQHAPS</sequence>
<evidence type="ECO:0000313" key="3">
    <source>
        <dbReference type="EMBL" id="ASM75931.1"/>
    </source>
</evidence>
<dbReference type="KEGG" id="vff:VITFI_CDS0152"/>
<accession>A0A221KA79</accession>
<feature type="domain" description="XdhC- CoxI" evidence="1">
    <location>
        <begin position="11"/>
        <end position="70"/>
    </location>
</feature>